<evidence type="ECO:0000313" key="1">
    <source>
        <dbReference type="EMBL" id="KAI9244839.1"/>
    </source>
</evidence>
<proteinExistence type="predicted"/>
<evidence type="ECO:0008006" key="3">
    <source>
        <dbReference type="Google" id="ProtNLM"/>
    </source>
</evidence>
<dbReference type="EMBL" id="JAIXMP010000056">
    <property type="protein sequence ID" value="KAI9244839.1"/>
    <property type="molecule type" value="Genomic_DNA"/>
</dbReference>
<sequence length="732" mass="82998">MIALHYPIQNTTTIHDTSTPLKTTHDYPCIRLNMADAPFEILELIATYLPSSDVATGCYVCTNWLNPMRKCLYHTVYIDSRKRFRRFFRSIQQLDHDSIPYGRHVKSLVLNDRVGMTWVEIEQLSLLCPALEILYFHQRVWKYVPRGRQLAKSNNGDSGWERCIRQLPPMNYHAALKLLPAYGSRLTTLHIVLSQPTTFSIFANTPHLKELVLLPTSDDDFLHNNNSDAVHSVMSSLLPIHPHHFRSVMTHCPNLKAFKVLCKIALRFELTEEEIQTSPPSATIGISEDQAIPSTHINTHDQLQTLEISFAKSSINSQYSCIRYISQSFPNLVSLDANFITINTFIPLQPFRRAVMATTEQRIQTFVNLGLQCRKLEELRLRGIDALLAPNQAFFETLASVGTRLRVLEMGRVQELLLPGGSAHYLRYNKETYDAMLQSIGSSLVVLHLHTAYWSLPHVSTLVASITRSCPLLKDLKISALAFGRRLRSPVDVSIILNKLLALERLEINNAHVMSSGGPPNESTASSTTTSAASTTTILPESKLKSFHLNRVHFTQNLFTALARQCPHLSQLSVLCSVQQQRGVSTPFTIQMPQHAFKEINLTEVYLELEASRVGFAIVCSLTQNNKPNWAKRDGRQYGNASTRWYVNHNRRLRDKQIDKFQQYEALKIEGAMNEACEDGIKKQRQQQDGNHLESSLGLEAGNWQEWMKHGQLAVECRSVDRFIFNGGCIIP</sequence>
<dbReference type="Gene3D" id="3.80.10.10">
    <property type="entry name" value="Ribonuclease Inhibitor"/>
    <property type="match status" value="1"/>
</dbReference>
<reference evidence="1" key="1">
    <citation type="journal article" date="2022" name="IScience">
        <title>Evolution of zygomycete secretomes and the origins of terrestrial fungal ecologies.</title>
        <authorList>
            <person name="Chang Y."/>
            <person name="Wang Y."/>
            <person name="Mondo S."/>
            <person name="Ahrendt S."/>
            <person name="Andreopoulos W."/>
            <person name="Barry K."/>
            <person name="Beard J."/>
            <person name="Benny G.L."/>
            <person name="Blankenship S."/>
            <person name="Bonito G."/>
            <person name="Cuomo C."/>
            <person name="Desiro A."/>
            <person name="Gervers K.A."/>
            <person name="Hundley H."/>
            <person name="Kuo A."/>
            <person name="LaButti K."/>
            <person name="Lang B.F."/>
            <person name="Lipzen A."/>
            <person name="O'Donnell K."/>
            <person name="Pangilinan J."/>
            <person name="Reynolds N."/>
            <person name="Sandor L."/>
            <person name="Smith M.E."/>
            <person name="Tsang A."/>
            <person name="Grigoriev I.V."/>
            <person name="Stajich J.E."/>
            <person name="Spatafora J.W."/>
        </authorList>
    </citation>
    <scope>NUCLEOTIDE SEQUENCE</scope>
    <source>
        <strain evidence="1">RSA 2281</strain>
    </source>
</reference>
<gene>
    <name evidence="1" type="ORF">BDA99DRAFT_543885</name>
</gene>
<comment type="caution">
    <text evidence="1">The sequence shown here is derived from an EMBL/GenBank/DDBJ whole genome shotgun (WGS) entry which is preliminary data.</text>
</comment>
<organism evidence="1 2">
    <name type="scientific">Phascolomyces articulosus</name>
    <dbReference type="NCBI Taxonomy" id="60185"/>
    <lineage>
        <taxon>Eukaryota</taxon>
        <taxon>Fungi</taxon>
        <taxon>Fungi incertae sedis</taxon>
        <taxon>Mucoromycota</taxon>
        <taxon>Mucoromycotina</taxon>
        <taxon>Mucoromycetes</taxon>
        <taxon>Mucorales</taxon>
        <taxon>Lichtheimiaceae</taxon>
        <taxon>Phascolomyces</taxon>
    </lineage>
</organism>
<accession>A0AAD5JW84</accession>
<dbReference type="InterPro" id="IPR032675">
    <property type="entry name" value="LRR_dom_sf"/>
</dbReference>
<dbReference type="AlphaFoldDB" id="A0AAD5JW84"/>
<protein>
    <recommendedName>
        <fullName evidence="3">F-box domain-containing protein</fullName>
    </recommendedName>
</protein>
<dbReference type="Proteomes" id="UP001209540">
    <property type="component" value="Unassembled WGS sequence"/>
</dbReference>
<evidence type="ECO:0000313" key="2">
    <source>
        <dbReference type="Proteomes" id="UP001209540"/>
    </source>
</evidence>
<keyword evidence="2" id="KW-1185">Reference proteome</keyword>
<name>A0AAD5JW84_9FUNG</name>
<reference evidence="1" key="2">
    <citation type="submission" date="2023-02" db="EMBL/GenBank/DDBJ databases">
        <authorList>
            <consortium name="DOE Joint Genome Institute"/>
            <person name="Mondo S.J."/>
            <person name="Chang Y."/>
            <person name="Wang Y."/>
            <person name="Ahrendt S."/>
            <person name="Andreopoulos W."/>
            <person name="Barry K."/>
            <person name="Beard J."/>
            <person name="Benny G.L."/>
            <person name="Blankenship S."/>
            <person name="Bonito G."/>
            <person name="Cuomo C."/>
            <person name="Desiro A."/>
            <person name="Gervers K.A."/>
            <person name="Hundley H."/>
            <person name="Kuo A."/>
            <person name="LaButti K."/>
            <person name="Lang B.F."/>
            <person name="Lipzen A."/>
            <person name="O'Donnell K."/>
            <person name="Pangilinan J."/>
            <person name="Reynolds N."/>
            <person name="Sandor L."/>
            <person name="Smith M.W."/>
            <person name="Tsang A."/>
            <person name="Grigoriev I.V."/>
            <person name="Stajich J.E."/>
            <person name="Spatafora J.W."/>
        </authorList>
    </citation>
    <scope>NUCLEOTIDE SEQUENCE</scope>
    <source>
        <strain evidence="1">RSA 2281</strain>
    </source>
</reference>
<dbReference type="SUPFAM" id="SSF52047">
    <property type="entry name" value="RNI-like"/>
    <property type="match status" value="2"/>
</dbReference>